<evidence type="ECO:0000313" key="2">
    <source>
        <dbReference type="Proteomes" id="UP000680815"/>
    </source>
</evidence>
<evidence type="ECO:0000313" key="1">
    <source>
        <dbReference type="EMBL" id="MBP0465126.1"/>
    </source>
</evidence>
<comment type="caution">
    <text evidence="1">The sequence shown here is derived from an EMBL/GenBank/DDBJ whole genome shotgun (WGS) entry which is preliminary data.</text>
</comment>
<accession>A0ABS4AUV4</accession>
<proteinExistence type="predicted"/>
<protein>
    <submittedName>
        <fullName evidence="1">Cell envelope integrity EipB family protein</fullName>
    </submittedName>
</protein>
<gene>
    <name evidence="1" type="ORF">J5Y09_14470</name>
</gene>
<reference evidence="1 2" key="1">
    <citation type="submission" date="2021-03" db="EMBL/GenBank/DDBJ databases">
        <authorList>
            <person name="So Y."/>
        </authorList>
    </citation>
    <scope>NUCLEOTIDE SEQUENCE [LARGE SCALE GENOMIC DNA]</scope>
    <source>
        <strain evidence="1 2">PWR1</strain>
    </source>
</reference>
<name>A0ABS4AUV4_9PROT</name>
<sequence>MDRQIGAEHLAAHRAAYRLSLSNAREAGNIASANGAMAYEVLDACDGWTTRQRFSLTITDREGTEIETASDYATFESRDGRRLRFTLTQMTQGAVTSRVSGEAELQADGSGVVRYSEPEVKEERLPPGTMLPNRHTILSLNAARSGQRLLVGPLFDGTSADGVQDSTTVMSAWDAPREVAEFPSLSPLGSVRMRIAFFDRDAQQQGGGATTPSYEVSLRYWENGIADNLTMDFRDFVVDGRMVKLEAVPGGC</sequence>
<organism evidence="1 2">
    <name type="scientific">Roseomonas nitratireducens</name>
    <dbReference type="NCBI Taxonomy" id="2820810"/>
    <lineage>
        <taxon>Bacteria</taxon>
        <taxon>Pseudomonadati</taxon>
        <taxon>Pseudomonadota</taxon>
        <taxon>Alphaproteobacteria</taxon>
        <taxon>Acetobacterales</taxon>
        <taxon>Roseomonadaceae</taxon>
        <taxon>Roseomonas</taxon>
    </lineage>
</organism>
<keyword evidence="2" id="KW-1185">Reference proteome</keyword>
<dbReference type="Pfam" id="PF08904">
    <property type="entry name" value="EipB_like"/>
    <property type="match status" value="1"/>
</dbReference>
<dbReference type="InterPro" id="IPR015000">
    <property type="entry name" value="EipB-like"/>
</dbReference>
<dbReference type="Proteomes" id="UP000680815">
    <property type="component" value="Unassembled WGS sequence"/>
</dbReference>
<dbReference type="EMBL" id="JAGIYZ010000013">
    <property type="protein sequence ID" value="MBP0465126.1"/>
    <property type="molecule type" value="Genomic_DNA"/>
</dbReference>